<dbReference type="InterPro" id="IPR032135">
    <property type="entry name" value="DUF4817"/>
</dbReference>
<name>A0ABD1E7G1_HYPHA</name>
<evidence type="ECO:0000256" key="1">
    <source>
        <dbReference type="SAM" id="MobiDB-lite"/>
    </source>
</evidence>
<feature type="compositionally biased region" description="Polar residues" evidence="1">
    <location>
        <begin position="88"/>
        <end position="99"/>
    </location>
</feature>
<protein>
    <recommendedName>
        <fullName evidence="2">DUF4817 domain-containing protein</fullName>
    </recommendedName>
</protein>
<keyword evidence="4" id="KW-1185">Reference proteome</keyword>
<dbReference type="PANTHER" id="PTHR47326">
    <property type="entry name" value="TRANSPOSABLE ELEMENT TC3 TRANSPOSASE-LIKE PROTEIN"/>
    <property type="match status" value="1"/>
</dbReference>
<dbReference type="PANTHER" id="PTHR47326:SF1">
    <property type="entry name" value="HTH PSQ-TYPE DOMAIN-CONTAINING PROTEIN"/>
    <property type="match status" value="1"/>
</dbReference>
<evidence type="ECO:0000313" key="4">
    <source>
        <dbReference type="Proteomes" id="UP001566132"/>
    </source>
</evidence>
<sequence>MKKYPKEERIDMIFVLGKCQQNSLLASRVYAQKFPERQHPNKFVFERLLIQFRETGNVEYKKQLRRSQVTGNEENQFNVLRSVIDNPHTSRTEISSNTDIGKRSISRI</sequence>
<dbReference type="EMBL" id="JBDJPC010000011">
    <property type="protein sequence ID" value="KAL1489649.1"/>
    <property type="molecule type" value="Genomic_DNA"/>
</dbReference>
<dbReference type="Pfam" id="PF16087">
    <property type="entry name" value="DUF4817"/>
    <property type="match status" value="1"/>
</dbReference>
<gene>
    <name evidence="3" type="ORF">ABEB36_013593</name>
</gene>
<evidence type="ECO:0000313" key="3">
    <source>
        <dbReference type="EMBL" id="KAL1489649.1"/>
    </source>
</evidence>
<comment type="caution">
    <text evidence="3">The sequence shown here is derived from an EMBL/GenBank/DDBJ whole genome shotgun (WGS) entry which is preliminary data.</text>
</comment>
<accession>A0ABD1E7G1</accession>
<dbReference type="AlphaFoldDB" id="A0ABD1E7G1"/>
<dbReference type="Proteomes" id="UP001566132">
    <property type="component" value="Unassembled WGS sequence"/>
</dbReference>
<feature type="region of interest" description="Disordered" evidence="1">
    <location>
        <begin position="88"/>
        <end position="108"/>
    </location>
</feature>
<evidence type="ECO:0000259" key="2">
    <source>
        <dbReference type="Pfam" id="PF16087"/>
    </source>
</evidence>
<proteinExistence type="predicted"/>
<feature type="domain" description="DUF4817" evidence="2">
    <location>
        <begin position="7"/>
        <end position="59"/>
    </location>
</feature>
<organism evidence="3 4">
    <name type="scientific">Hypothenemus hampei</name>
    <name type="common">Coffee berry borer</name>
    <dbReference type="NCBI Taxonomy" id="57062"/>
    <lineage>
        <taxon>Eukaryota</taxon>
        <taxon>Metazoa</taxon>
        <taxon>Ecdysozoa</taxon>
        <taxon>Arthropoda</taxon>
        <taxon>Hexapoda</taxon>
        <taxon>Insecta</taxon>
        <taxon>Pterygota</taxon>
        <taxon>Neoptera</taxon>
        <taxon>Endopterygota</taxon>
        <taxon>Coleoptera</taxon>
        <taxon>Polyphaga</taxon>
        <taxon>Cucujiformia</taxon>
        <taxon>Curculionidae</taxon>
        <taxon>Scolytinae</taxon>
        <taxon>Hypothenemus</taxon>
    </lineage>
</organism>
<reference evidence="3 4" key="1">
    <citation type="submission" date="2024-05" db="EMBL/GenBank/DDBJ databases">
        <title>Genetic variation in Jamaican populations of the coffee berry borer (Hypothenemus hampei).</title>
        <authorList>
            <person name="Errbii M."/>
            <person name="Myrie A."/>
        </authorList>
    </citation>
    <scope>NUCLEOTIDE SEQUENCE [LARGE SCALE GENOMIC DNA]</scope>
    <source>
        <strain evidence="3">JA-Hopewell-2020-01-JO</strain>
        <tissue evidence="3">Whole body</tissue>
    </source>
</reference>